<dbReference type="EnsemblMetazoa" id="G21325.1">
    <property type="protein sequence ID" value="G21325.1:cds"/>
    <property type="gene ID" value="G21325"/>
</dbReference>
<dbReference type="EnsemblMetazoa" id="G21325.3">
    <property type="protein sequence ID" value="G21325.3:cds"/>
    <property type="gene ID" value="G21325"/>
</dbReference>
<evidence type="ECO:0000313" key="2">
    <source>
        <dbReference type="EnsemblMetazoa" id="G21325.1:cds"/>
    </source>
</evidence>
<accession>A0A8W8JY75</accession>
<evidence type="ECO:0000313" key="3">
    <source>
        <dbReference type="Proteomes" id="UP000005408"/>
    </source>
</evidence>
<dbReference type="EnsemblMetazoa" id="G21325.11">
    <property type="protein sequence ID" value="G21325.11:cds"/>
    <property type="gene ID" value="G21325"/>
</dbReference>
<dbReference type="GeneID" id="105328369"/>
<proteinExistence type="predicted"/>
<dbReference type="EnsemblMetazoa" id="G21325.6">
    <property type="protein sequence ID" value="G21325.6:cds"/>
    <property type="gene ID" value="G21325"/>
</dbReference>
<dbReference type="Proteomes" id="UP000005408">
    <property type="component" value="Unassembled WGS sequence"/>
</dbReference>
<organism evidence="2 3">
    <name type="scientific">Magallana gigas</name>
    <name type="common">Pacific oyster</name>
    <name type="synonym">Crassostrea gigas</name>
    <dbReference type="NCBI Taxonomy" id="29159"/>
    <lineage>
        <taxon>Eukaryota</taxon>
        <taxon>Metazoa</taxon>
        <taxon>Spiralia</taxon>
        <taxon>Lophotrochozoa</taxon>
        <taxon>Mollusca</taxon>
        <taxon>Bivalvia</taxon>
        <taxon>Autobranchia</taxon>
        <taxon>Pteriomorphia</taxon>
        <taxon>Ostreida</taxon>
        <taxon>Ostreoidea</taxon>
        <taxon>Ostreidae</taxon>
        <taxon>Magallana</taxon>
    </lineage>
</organism>
<dbReference type="RefSeq" id="XP_065934867.1">
    <property type="nucleotide sequence ID" value="XM_066078795.1"/>
</dbReference>
<dbReference type="EnsemblMetazoa" id="G21325.7">
    <property type="protein sequence ID" value="G21325.7:cds"/>
    <property type="gene ID" value="G21325"/>
</dbReference>
<feature type="region of interest" description="Disordered" evidence="1">
    <location>
        <begin position="73"/>
        <end position="102"/>
    </location>
</feature>
<reference evidence="2" key="1">
    <citation type="submission" date="2022-08" db="UniProtKB">
        <authorList>
            <consortium name="EnsemblMetazoa"/>
        </authorList>
    </citation>
    <scope>IDENTIFICATION</scope>
    <source>
        <strain evidence="2">05x7-T-G4-1.051#20</strain>
    </source>
</reference>
<feature type="region of interest" description="Disordered" evidence="1">
    <location>
        <begin position="1"/>
        <end position="28"/>
    </location>
</feature>
<dbReference type="RefSeq" id="XP_019922840.2">
    <property type="nucleotide sequence ID" value="XM_020067281.3"/>
</dbReference>
<dbReference type="EnsemblMetazoa" id="G21325.4">
    <property type="protein sequence ID" value="G21325.4:cds"/>
    <property type="gene ID" value="G21325"/>
</dbReference>
<dbReference type="EnsemblMetazoa" id="G21325.2">
    <property type="protein sequence ID" value="G21325.2:cds"/>
    <property type="gene ID" value="G21325"/>
</dbReference>
<name>A0A8W8JY75_MAGGI</name>
<dbReference type="EnsemblMetazoa" id="G21325.5">
    <property type="protein sequence ID" value="G21325.5:cds"/>
    <property type="gene ID" value="G21325"/>
</dbReference>
<evidence type="ECO:0000256" key="1">
    <source>
        <dbReference type="SAM" id="MobiDB-lite"/>
    </source>
</evidence>
<dbReference type="KEGG" id="crg:105328369"/>
<dbReference type="AlphaFoldDB" id="A0A8W8JY75"/>
<dbReference type="SUPFAM" id="SSF63825">
    <property type="entry name" value="YWTD domain"/>
    <property type="match status" value="1"/>
</dbReference>
<protein>
    <submittedName>
        <fullName evidence="2">Uncharacterized protein</fullName>
    </submittedName>
</protein>
<keyword evidence="3" id="KW-1185">Reference proteome</keyword>
<dbReference type="EnsemblMetazoa" id="G21325.9">
    <property type="protein sequence ID" value="G21325.9:cds"/>
    <property type="gene ID" value="G21325"/>
</dbReference>
<dbReference type="EnsemblMetazoa" id="G21325.8">
    <property type="protein sequence ID" value="G21325.8:cds"/>
    <property type="gene ID" value="G21325"/>
</dbReference>
<dbReference type="EnsemblMetazoa" id="G21325.10">
    <property type="protein sequence ID" value="G21325.10:cds"/>
    <property type="gene ID" value="G21325"/>
</dbReference>
<sequence length="442" mass="49910">MMDEVDDDYEDMEAPLTPPAKRGDSELEYSEIYFGRSTTNHWSEKPAVSDEQVNEDSVLYSEVRVDKRYENAENDGDVSCSNLTDFNGGGSTSKSDTSSDKDYIEMNDSEYLKKKMAPRVCVKEIPKSSEPQLCRYSGGDYCTLQSYLKNQLVSAKQNESSRYKSKSSTENLLFTDVASIEDGKIVLITSCGEIVILAPDGKFLLLEKFDAVFDKCTVIGKHEIAVSCGFQIRFFVLLEEEVKEEDERCIDFQYDSTTVHGLSYSMHTFAMSCNLQSVDSSQKPTIILYDMRRRSSRTIPTARFVFPGEVLLSSDCKKIFVADQIKKTVTCLDDEGKVMWEITEQRNPVSLTLANNVLAVAYENFTNIRCYQSSDGSFLDCIQIGPLVSTRSVLLANNLTHIIICPCEHSADQLFNLVVFVPLKNMKRNGFKKKLSKVLFHK</sequence>
<feature type="compositionally biased region" description="Acidic residues" evidence="1">
    <location>
        <begin position="1"/>
        <end position="13"/>
    </location>
</feature>